<evidence type="ECO:0000313" key="2">
    <source>
        <dbReference type="Proteomes" id="UP000095287"/>
    </source>
</evidence>
<keyword evidence="2" id="KW-1185">Reference proteome</keyword>
<organism evidence="2 3">
    <name type="scientific">Steinernema glaseri</name>
    <dbReference type="NCBI Taxonomy" id="37863"/>
    <lineage>
        <taxon>Eukaryota</taxon>
        <taxon>Metazoa</taxon>
        <taxon>Ecdysozoa</taxon>
        <taxon>Nematoda</taxon>
        <taxon>Chromadorea</taxon>
        <taxon>Rhabditida</taxon>
        <taxon>Tylenchina</taxon>
        <taxon>Panagrolaimomorpha</taxon>
        <taxon>Strongyloidoidea</taxon>
        <taxon>Steinernematidae</taxon>
        <taxon>Steinernema</taxon>
    </lineage>
</organism>
<dbReference type="Proteomes" id="UP000095287">
    <property type="component" value="Unplaced"/>
</dbReference>
<evidence type="ECO:0000313" key="3">
    <source>
        <dbReference type="WBParaSite" id="L893_g32644.t1"/>
    </source>
</evidence>
<dbReference type="WBParaSite" id="L893_g32644.t1">
    <property type="protein sequence ID" value="L893_g32644.t1"/>
    <property type="gene ID" value="L893_g32644"/>
</dbReference>
<protein>
    <submittedName>
        <fullName evidence="3">LAM_G_DOMAIN domain-containing protein</fullName>
    </submittedName>
</protein>
<dbReference type="AlphaFoldDB" id="A0A1I8A418"/>
<proteinExistence type="predicted"/>
<feature type="compositionally biased region" description="Basic residues" evidence="1">
    <location>
        <begin position="1"/>
        <end position="12"/>
    </location>
</feature>
<sequence>MTSRLRYARKSHFSSEDFDNSPSDIKEPDFTDEETLLRMKELIPAESFEAIDISKPVVEVGQILLCIGHQQVELTETNVPSLHILRDFAYETSIVLTFHANTVLYGLRYLIKTNSFSAEAMALRLNFGMVLPSRREQVHTVYLDLSQIPKMDDGDYHTFYLELGTDDGRLFAERSFRLSLKDVKGIKNYETIYGL</sequence>
<feature type="region of interest" description="Disordered" evidence="1">
    <location>
        <begin position="1"/>
        <end position="25"/>
    </location>
</feature>
<accession>A0A1I8A418</accession>
<evidence type="ECO:0000256" key="1">
    <source>
        <dbReference type="SAM" id="MobiDB-lite"/>
    </source>
</evidence>
<reference evidence="3" key="1">
    <citation type="submission" date="2016-11" db="UniProtKB">
        <authorList>
            <consortium name="WormBaseParasite"/>
        </authorList>
    </citation>
    <scope>IDENTIFICATION</scope>
</reference>
<name>A0A1I8A418_9BILA</name>